<dbReference type="Proteomes" id="UP000650582">
    <property type="component" value="Unassembled WGS sequence"/>
</dbReference>
<dbReference type="Pfam" id="PF10453">
    <property type="entry name" value="NUFIP1"/>
    <property type="match status" value="1"/>
</dbReference>
<evidence type="ECO:0000313" key="3">
    <source>
        <dbReference type="EMBL" id="CAE6435351.1"/>
    </source>
</evidence>
<feature type="compositionally biased region" description="Low complexity" evidence="1">
    <location>
        <begin position="308"/>
        <end position="324"/>
    </location>
</feature>
<dbReference type="GO" id="GO:0003723">
    <property type="term" value="F:RNA binding"/>
    <property type="evidence" value="ECO:0007669"/>
    <property type="project" value="InterPro"/>
</dbReference>
<dbReference type="InterPro" id="IPR019496">
    <property type="entry name" value="NUFIP1_cons_dom"/>
</dbReference>
<evidence type="ECO:0000259" key="2">
    <source>
        <dbReference type="Pfam" id="PF10453"/>
    </source>
</evidence>
<dbReference type="EMBL" id="CAJMWR010001834">
    <property type="protein sequence ID" value="CAE6435351.1"/>
    <property type="molecule type" value="Genomic_DNA"/>
</dbReference>
<dbReference type="PANTHER" id="PTHR13309:SF0">
    <property type="entry name" value="FMR1-INTERACTING PROTEIN NUFIP1"/>
    <property type="match status" value="1"/>
</dbReference>
<feature type="region of interest" description="Disordered" evidence="1">
    <location>
        <begin position="448"/>
        <end position="470"/>
    </location>
</feature>
<feature type="region of interest" description="Disordered" evidence="1">
    <location>
        <begin position="206"/>
        <end position="403"/>
    </location>
</feature>
<dbReference type="AlphaFoldDB" id="A0A8H3ASU7"/>
<proteinExistence type="predicted"/>
<protein>
    <submittedName>
        <fullName evidence="4">Nuclear fragile X mental retardation-interacting protein 1 (NUFIP1)</fullName>
    </submittedName>
</protein>
<evidence type="ECO:0000256" key="1">
    <source>
        <dbReference type="SAM" id="MobiDB-lite"/>
    </source>
</evidence>
<comment type="caution">
    <text evidence="3">The sequence shown here is derived from an EMBL/GenBank/DDBJ whole genome shotgun (WGS) entry which is preliminary data.</text>
</comment>
<reference evidence="4" key="1">
    <citation type="submission" date="2020-09" db="EMBL/GenBank/DDBJ databases">
        <title>Comparative genome analyses of four rice-infecting Rhizoctonia solani isolates reveal extensive enrichment of homogalacturonan modification genes.</title>
        <authorList>
            <person name="Lee D.-Y."/>
            <person name="Jeon J."/>
            <person name="Kim K.-T."/>
            <person name="Cheong K."/>
            <person name="Song H."/>
            <person name="Choi G."/>
            <person name="Ko J."/>
            <person name="Opiyo S.O."/>
            <person name="Zuo S."/>
            <person name="Madhav S."/>
            <person name="Lee Y.-H."/>
            <person name="Wang G.-L."/>
        </authorList>
    </citation>
    <scope>NUCLEOTIDE SEQUENCE</scope>
    <source>
        <strain evidence="4">AG1-IA YN-7</strain>
    </source>
</reference>
<feature type="domain" description="FMR1-interacting protein 1 conserved" evidence="2">
    <location>
        <begin position="141"/>
        <end position="175"/>
    </location>
</feature>
<feature type="compositionally biased region" description="Acidic residues" evidence="1">
    <location>
        <begin position="325"/>
        <end position="339"/>
    </location>
</feature>
<dbReference type="EMBL" id="JACYCC010000037">
    <property type="protein sequence ID" value="KAF8679600.1"/>
    <property type="molecule type" value="Genomic_DNA"/>
</dbReference>
<feature type="compositionally biased region" description="Gly residues" evidence="1">
    <location>
        <begin position="271"/>
        <end position="282"/>
    </location>
</feature>
<feature type="compositionally biased region" description="Polar residues" evidence="1">
    <location>
        <begin position="358"/>
        <end position="371"/>
    </location>
</feature>
<dbReference type="PANTHER" id="PTHR13309">
    <property type="entry name" value="NUCLEAR FRAGILE X MENTAL RETARDATION PROTEIN INTERACTING PROTEIN 1"/>
    <property type="match status" value="1"/>
</dbReference>
<name>A0A8H3ASU7_9AGAM</name>
<dbReference type="InterPro" id="IPR039136">
    <property type="entry name" value="NUFIP1-like"/>
</dbReference>
<evidence type="ECO:0000313" key="5">
    <source>
        <dbReference type="Proteomes" id="UP000663840"/>
    </source>
</evidence>
<feature type="compositionally biased region" description="Polar residues" evidence="1">
    <location>
        <begin position="461"/>
        <end position="470"/>
    </location>
</feature>
<reference evidence="3" key="2">
    <citation type="submission" date="2021-01" db="EMBL/GenBank/DDBJ databases">
        <authorList>
            <person name="Kaushik A."/>
        </authorList>
    </citation>
    <scope>NUCLEOTIDE SEQUENCE</scope>
    <source>
        <strain evidence="3">AG1-1A</strain>
    </source>
</reference>
<organism evidence="3 5">
    <name type="scientific">Rhizoctonia solani</name>
    <dbReference type="NCBI Taxonomy" id="456999"/>
    <lineage>
        <taxon>Eukaryota</taxon>
        <taxon>Fungi</taxon>
        <taxon>Dikarya</taxon>
        <taxon>Basidiomycota</taxon>
        <taxon>Agaricomycotina</taxon>
        <taxon>Agaricomycetes</taxon>
        <taxon>Cantharellales</taxon>
        <taxon>Ceratobasidiaceae</taxon>
        <taxon>Rhizoctonia</taxon>
    </lineage>
</organism>
<evidence type="ECO:0000313" key="4">
    <source>
        <dbReference type="EMBL" id="KAF8679600.1"/>
    </source>
</evidence>
<gene>
    <name evidence="3" type="ORF">RDB_LOCUS70573</name>
    <name evidence="4" type="ORF">RHS04_04293</name>
</gene>
<feature type="compositionally biased region" description="Polar residues" evidence="1">
    <location>
        <begin position="239"/>
        <end position="252"/>
    </location>
</feature>
<dbReference type="Proteomes" id="UP000663840">
    <property type="component" value="Unassembled WGS sequence"/>
</dbReference>
<dbReference type="GO" id="GO:0000492">
    <property type="term" value="P:box C/D snoRNP assembly"/>
    <property type="evidence" value="ECO:0007669"/>
    <property type="project" value="TreeGrafter"/>
</dbReference>
<dbReference type="GO" id="GO:0005634">
    <property type="term" value="C:nucleus"/>
    <property type="evidence" value="ECO:0007669"/>
    <property type="project" value="TreeGrafter"/>
</dbReference>
<accession>A0A8H3ASU7</accession>
<sequence>MSWNGSFGLPPPYSYTNGQQSGYHQTQMQPHYAGAYHYRQQGVAVPQSQITIPSPGVFRNQSMASLVPLHMRNRGGPVKCGHEGCLFTGTQKEVEVHKMDRHLIFPPGWQERSKGKRKREEGDNDYVDEEAQFRASGSASILGTNVKLDSPEAIAAWLEERKRRWPSAKRVAEKVTLLHITHVDPSPLIGIIQVQHRREALERGQILTEPSRPHQLRADSSHGQVSLSQRGRGRGRGRPTNQIQIETSSLNQGPRPISNVPGRGSHVIGRGSRGGSGVAGIRGRGRGRGRPLANEPRPVNADESKRITSATSDTDTSTSTLSSSESDESASDDGSESDMDPVKDAVSSKVELPADTGTEAQSSEANETTAMQICEEAPPKKDPSKQQMLRKNAAQPPKPAYNPFNQRPNLLRNLLMPDIQATVSNLSQAIKFLVANDFLKNVELKPGDAENIPIQPMDIDTQPQQNDTQV</sequence>